<feature type="region of interest" description="Disordered" evidence="1">
    <location>
        <begin position="565"/>
        <end position="663"/>
    </location>
</feature>
<feature type="compositionally biased region" description="Polar residues" evidence="1">
    <location>
        <begin position="610"/>
        <end position="619"/>
    </location>
</feature>
<sequence>MNEYRFYLTGKDASTWRRLVGRYYWLPDSQIISHLVEVHGLSCKDHCSLDSTPEADELGLPEFIYEDPDAEEETEPFTSIDGQVDQSSTDKTNSNAQSMDPQDLFCQGLNNTGPPPASLDNRWASTCAEEDQNGSSCQGAVITQNIHDSTQHKNQIAELSCEGFPSVTQGQESAPSRGAMETSLLLRCEQSPSVTQPAETDHFDAALQTLLFSAGSELPPTQCNSSVLPLASTHRNLPNHSQTDQVNYTSCGPLNSTGHGVRVQRTMPSNYSETALSGNSKSVINCEAFNSTSITAYLHQDKNNPAFDKSVTKTVSSCVVEPALSGDSNSVAFNDGENLQSPLTTTENLQSPLTATENLQSSLTATENLQSPLTATENLQSTSTATENLQSPLTATDNLQSPLTATENFQSSLTATDNLQSSLTATDNHQSTSTATENLQSPLTATDNLQSPLTATENLQPSLTATENLQSPLTATDNLQCPLTAPFMPVIVSVESLSKVTEKESPEPDKSVPVPASSKQVLGKQPVVVLLKNKILHTLMEAQFIQTGEDKKAANQESVIKKLSTRTLTTSDKPQEEDQPCEGSLVNQDSIPPPVVDPSDLSDPGCRSSKAPSKTSSALKKTAIQKPSRKNLEFGTKYPSPPKDTEAEGRKRKGKGRGNSKKKRRPDRFCVYCRQIIKGGRIADHMRGKHKLEPEVQAILKKPFEAQMKFFTAKRREGNYLYNLLLMDKGKNQPLMRERTQSRSKEDEIKVCSDCKGFYSKRCFFKHKCVSDDISRDTRRLRKVFMDNMEKDIGFQNILGRFVHGEIDDFCKSNNSIKTMGYQYYNTHRMKKGMSEEARQTALADMRELSRLFFHFRIICSTGRAVEDMFDTDNMKDLMEAMKLLEALNGSSNYTETGEESALYNTVLRMVKSLDEFYTCTRQFETKKDLVNFKKSFTSKIKRFTVKKQTRISESDAPPEPSGNASMEADNGMCELITEEPSTKQGTSEDTTKQGTGTFENTSSIISARKHITGDVNTEDTTTGMSVTEHITGEESSEQGTYVDASTNTSSRMPATEEGVRDVGTSDDSPKRKSGRTPVPKQFPDEVNGTAKRIRLGNVHSEAEEVTEKCPVEKIGRFSVKWSREETHLLRRHFHSHIYTQNDKDDNTGNLPGKKEIQAFLKSHTIGCIKELKEKTQIQKIRTKIFNERKTSRERGWKKLREMEAAKRTVN</sequence>
<feature type="region of interest" description="Disordered" evidence="1">
    <location>
        <begin position="326"/>
        <end position="348"/>
    </location>
</feature>
<name>K1Q3K8_MAGGI</name>
<feature type="compositionally biased region" description="Basic residues" evidence="1">
    <location>
        <begin position="650"/>
        <end position="663"/>
    </location>
</feature>
<feature type="region of interest" description="Disordered" evidence="1">
    <location>
        <begin position="69"/>
        <end position="97"/>
    </location>
</feature>
<feature type="region of interest" description="Disordered" evidence="1">
    <location>
        <begin position="424"/>
        <end position="443"/>
    </location>
</feature>
<dbReference type="HOGENOM" id="CLU_269741_0_0_1"/>
<evidence type="ECO:0000256" key="1">
    <source>
        <dbReference type="SAM" id="MobiDB-lite"/>
    </source>
</evidence>
<dbReference type="AlphaFoldDB" id="K1Q3K8"/>
<accession>K1Q3K8</accession>
<feature type="compositionally biased region" description="Polar residues" evidence="1">
    <location>
        <begin position="76"/>
        <end position="97"/>
    </location>
</feature>
<feature type="region of interest" description="Disordered" evidence="1">
    <location>
        <begin position="1030"/>
        <end position="1085"/>
    </location>
</feature>
<dbReference type="PANTHER" id="PTHR33480:SF1">
    <property type="entry name" value="TYR RECOMBINASE DOMAIN-CONTAINING PROTEIN"/>
    <property type="match status" value="1"/>
</dbReference>
<gene>
    <name evidence="2" type="ORF">CGI_10014329</name>
</gene>
<dbReference type="PANTHER" id="PTHR33480">
    <property type="entry name" value="SET DOMAIN-CONTAINING PROTEIN-RELATED"/>
    <property type="match status" value="1"/>
</dbReference>
<feature type="compositionally biased region" description="Polar residues" evidence="1">
    <location>
        <begin position="1038"/>
        <end position="1053"/>
    </location>
</feature>
<evidence type="ECO:0000313" key="2">
    <source>
        <dbReference type="EMBL" id="EKC25974.1"/>
    </source>
</evidence>
<protein>
    <submittedName>
        <fullName evidence="2">Uncharacterized protein</fullName>
    </submittedName>
</protein>
<feature type="compositionally biased region" description="Polar residues" evidence="1">
    <location>
        <begin position="983"/>
        <end position="1004"/>
    </location>
</feature>
<dbReference type="EMBL" id="JH816212">
    <property type="protein sequence ID" value="EKC25974.1"/>
    <property type="molecule type" value="Genomic_DNA"/>
</dbReference>
<proteinExistence type="predicted"/>
<reference evidence="2" key="1">
    <citation type="journal article" date="2012" name="Nature">
        <title>The oyster genome reveals stress adaptation and complexity of shell formation.</title>
        <authorList>
            <person name="Zhang G."/>
            <person name="Fang X."/>
            <person name="Guo X."/>
            <person name="Li L."/>
            <person name="Luo R."/>
            <person name="Xu F."/>
            <person name="Yang P."/>
            <person name="Zhang L."/>
            <person name="Wang X."/>
            <person name="Qi H."/>
            <person name="Xiong Z."/>
            <person name="Que H."/>
            <person name="Xie Y."/>
            <person name="Holland P.W."/>
            <person name="Paps J."/>
            <person name="Zhu Y."/>
            <person name="Wu F."/>
            <person name="Chen Y."/>
            <person name="Wang J."/>
            <person name="Peng C."/>
            <person name="Meng J."/>
            <person name="Yang L."/>
            <person name="Liu J."/>
            <person name="Wen B."/>
            <person name="Zhang N."/>
            <person name="Huang Z."/>
            <person name="Zhu Q."/>
            <person name="Feng Y."/>
            <person name="Mount A."/>
            <person name="Hedgecock D."/>
            <person name="Xu Z."/>
            <person name="Liu Y."/>
            <person name="Domazet-Loso T."/>
            <person name="Du Y."/>
            <person name="Sun X."/>
            <person name="Zhang S."/>
            <person name="Liu B."/>
            <person name="Cheng P."/>
            <person name="Jiang X."/>
            <person name="Li J."/>
            <person name="Fan D."/>
            <person name="Wang W."/>
            <person name="Fu W."/>
            <person name="Wang T."/>
            <person name="Wang B."/>
            <person name="Zhang J."/>
            <person name="Peng Z."/>
            <person name="Li Y."/>
            <person name="Li N."/>
            <person name="Wang J."/>
            <person name="Chen M."/>
            <person name="He Y."/>
            <person name="Tan F."/>
            <person name="Song X."/>
            <person name="Zheng Q."/>
            <person name="Huang R."/>
            <person name="Yang H."/>
            <person name="Du X."/>
            <person name="Chen L."/>
            <person name="Yang M."/>
            <person name="Gaffney P.M."/>
            <person name="Wang S."/>
            <person name="Luo L."/>
            <person name="She Z."/>
            <person name="Ming Y."/>
            <person name="Huang W."/>
            <person name="Zhang S."/>
            <person name="Huang B."/>
            <person name="Zhang Y."/>
            <person name="Qu T."/>
            <person name="Ni P."/>
            <person name="Miao G."/>
            <person name="Wang J."/>
            <person name="Wang Q."/>
            <person name="Steinberg C.E."/>
            <person name="Wang H."/>
            <person name="Li N."/>
            <person name="Qian L."/>
            <person name="Zhang G."/>
            <person name="Li Y."/>
            <person name="Yang H."/>
            <person name="Liu X."/>
            <person name="Wang J."/>
            <person name="Yin Y."/>
            <person name="Wang J."/>
        </authorList>
    </citation>
    <scope>NUCLEOTIDE SEQUENCE [LARGE SCALE GENOMIC DNA]</scope>
    <source>
        <strain evidence="2">05x7-T-G4-1.051#20</strain>
    </source>
</reference>
<organism evidence="2">
    <name type="scientific">Magallana gigas</name>
    <name type="common">Pacific oyster</name>
    <name type="synonym">Crassostrea gigas</name>
    <dbReference type="NCBI Taxonomy" id="29159"/>
    <lineage>
        <taxon>Eukaryota</taxon>
        <taxon>Metazoa</taxon>
        <taxon>Spiralia</taxon>
        <taxon>Lophotrochozoa</taxon>
        <taxon>Mollusca</taxon>
        <taxon>Bivalvia</taxon>
        <taxon>Autobranchia</taxon>
        <taxon>Pteriomorphia</taxon>
        <taxon>Ostreida</taxon>
        <taxon>Ostreoidea</taxon>
        <taxon>Ostreidae</taxon>
        <taxon>Magallana</taxon>
    </lineage>
</organism>
<dbReference type="InParanoid" id="K1Q3K8"/>
<feature type="region of interest" description="Disordered" evidence="1">
    <location>
        <begin position="948"/>
        <end position="1004"/>
    </location>
</feature>